<feature type="compositionally biased region" description="Polar residues" evidence="2">
    <location>
        <begin position="446"/>
        <end position="460"/>
    </location>
</feature>
<feature type="coiled-coil region" evidence="1">
    <location>
        <begin position="732"/>
        <end position="759"/>
    </location>
</feature>
<organism evidence="3 4">
    <name type="scientific">Zalerion maritima</name>
    <dbReference type="NCBI Taxonomy" id="339359"/>
    <lineage>
        <taxon>Eukaryota</taxon>
        <taxon>Fungi</taxon>
        <taxon>Dikarya</taxon>
        <taxon>Ascomycota</taxon>
        <taxon>Pezizomycotina</taxon>
        <taxon>Sordariomycetes</taxon>
        <taxon>Lulworthiomycetidae</taxon>
        <taxon>Lulworthiales</taxon>
        <taxon>Lulworthiaceae</taxon>
        <taxon>Zalerion</taxon>
    </lineage>
</organism>
<feature type="compositionally biased region" description="Low complexity" evidence="2">
    <location>
        <begin position="308"/>
        <end position="326"/>
    </location>
</feature>
<feature type="compositionally biased region" description="Low complexity" evidence="2">
    <location>
        <begin position="435"/>
        <end position="445"/>
    </location>
</feature>
<evidence type="ECO:0000256" key="1">
    <source>
        <dbReference type="SAM" id="Coils"/>
    </source>
</evidence>
<protein>
    <recommendedName>
        <fullName evidence="5">S-adenosylmethionine-dependent methyltransferase-like protein</fullName>
    </recommendedName>
</protein>
<feature type="region of interest" description="Disordered" evidence="2">
    <location>
        <begin position="971"/>
        <end position="1039"/>
    </location>
</feature>
<evidence type="ECO:0000313" key="4">
    <source>
        <dbReference type="Proteomes" id="UP001201980"/>
    </source>
</evidence>
<gene>
    <name evidence="3" type="ORF">MKZ38_006527</name>
</gene>
<feature type="compositionally biased region" description="Low complexity" evidence="2">
    <location>
        <begin position="681"/>
        <end position="694"/>
    </location>
</feature>
<feature type="compositionally biased region" description="Low complexity" evidence="2">
    <location>
        <begin position="486"/>
        <end position="507"/>
    </location>
</feature>
<feature type="region of interest" description="Disordered" evidence="2">
    <location>
        <begin position="1"/>
        <end position="472"/>
    </location>
</feature>
<feature type="compositionally biased region" description="Low complexity" evidence="2">
    <location>
        <begin position="284"/>
        <end position="301"/>
    </location>
</feature>
<feature type="compositionally biased region" description="Basic and acidic residues" evidence="2">
    <location>
        <begin position="623"/>
        <end position="632"/>
    </location>
</feature>
<feature type="compositionally biased region" description="Polar residues" evidence="2">
    <location>
        <begin position="545"/>
        <end position="567"/>
    </location>
</feature>
<feature type="region of interest" description="Disordered" evidence="2">
    <location>
        <begin position="486"/>
        <end position="717"/>
    </location>
</feature>
<feature type="compositionally biased region" description="Polar residues" evidence="2">
    <location>
        <begin position="579"/>
        <end position="594"/>
    </location>
</feature>
<feature type="compositionally biased region" description="Low complexity" evidence="2">
    <location>
        <begin position="22"/>
        <end position="49"/>
    </location>
</feature>
<feature type="compositionally biased region" description="Low complexity" evidence="2">
    <location>
        <begin position="1022"/>
        <end position="1031"/>
    </location>
</feature>
<feature type="compositionally biased region" description="Low complexity" evidence="2">
    <location>
        <begin position="250"/>
        <end position="277"/>
    </location>
</feature>
<proteinExistence type="predicted"/>
<feature type="compositionally biased region" description="Low complexity" evidence="2">
    <location>
        <begin position="595"/>
        <end position="614"/>
    </location>
</feature>
<dbReference type="Proteomes" id="UP001201980">
    <property type="component" value="Unassembled WGS sequence"/>
</dbReference>
<keyword evidence="4" id="KW-1185">Reference proteome</keyword>
<sequence length="1066" mass="118751">MLRSKGSKSSDSRQPQRPPRTPVEQQQQQRTGTSQPTHQQQQVQQHPPGSSGGVGGVPRNSGGGSSSSNSGGLISPQLSSGPHQHQQQLQDQQHQDQQQPVPSSSASSSTLTSSDPSRASQHFQKQHLEDLDELSQLQTQLQQQPPPQQHHPQDFLQRSPDGGNVHSSPKNSHPQHQQFLHHQQLQQQKQHPGHPADPNTAPELDSSQFADSVSRSQSHRYPHINPLQQQQQQQYGLQSSSLEDIPLSIQPQHQHQQQQQSVVQPFIISPLRPQGQQQPPPQGSPHLQHQQLHPLPLQGAPPHHHFQQQDNPLQQQQQQQQQPQPQRQEKQSARKLIKSFLGRGSGHRGNNSDSQSQSSSGSLKRQSSTRKPLHPASPPASLRTGPSQVSLDQPIEWQGQPQQQQHPTTQPSPLQPVGEFTVDPRFSTDLSNHDLLLQQQLQQQLSGTQPGHSQAANPHSTIRPVPSDPDGAQQYQEQLQYTLQLDHQQQQGYQHQQHQFAQQGDQQPYGQSIGEPSDLSQLEQQQTQYQGQYQQQPPTGTQPQFVGQLSTSQHRNPETVSQLSHESPVTDPDQRSTKNHSTQASPAVTYSQHIQDPQDQGGQQIPPPIQQQQQTMPTNPGSRRQDMEDAMRGQDLPPGPPPAYRQHNRPPGNNMNPLPPTPSGAGSQNTNFRPDQRFGEESQQQQPPSQGQQQHRGEHERNSPQPAAGEGAQPDKEMKELVTKYKNVKRLYFDGKNTIDQLNAQVEQLQNAIANQRMSQSRTMLDDNEYIKLFERLNGAINNLSFNIRKDWRSLPQWIERYVSSDALKTGKQEMTAVGRAIISRWVMEDVFNKCFHPGLDPVLSSSLKEIELNIRRNSYTLNMQEELNALTTKIVSWRMATLDGLDRRLNSPMASDHHAAFTAMATTNLTAYLFQYLAEPPPPGIEGSVCMIVELAIKIAASIPMESRDVAIVYPMPETPVRKELMDVEKTPLPPLPADDDAGSLAEEGKDKQGRSKPGMLTKLGPGLGRKGSTASSVMMPTTDPPSTSTGPPPRDPTLIRIAGFVTVEVRGRHHLYKTPVWTLA</sequence>
<feature type="compositionally biased region" description="Gly residues" evidence="2">
    <location>
        <begin position="50"/>
        <end position="65"/>
    </location>
</feature>
<feature type="compositionally biased region" description="Low complexity" evidence="2">
    <location>
        <begin position="227"/>
        <end position="242"/>
    </location>
</feature>
<feature type="compositionally biased region" description="Low complexity" evidence="2">
    <location>
        <begin position="524"/>
        <end position="544"/>
    </location>
</feature>
<comment type="caution">
    <text evidence="3">The sequence shown here is derived from an EMBL/GenBank/DDBJ whole genome shotgun (WGS) entry which is preliminary data.</text>
</comment>
<evidence type="ECO:0000313" key="3">
    <source>
        <dbReference type="EMBL" id="KAJ2907233.1"/>
    </source>
</evidence>
<name>A0AAD5RZ30_9PEZI</name>
<feature type="compositionally biased region" description="Low complexity" evidence="2">
    <location>
        <begin position="66"/>
        <end position="117"/>
    </location>
</feature>
<accession>A0AAD5RZ30</accession>
<reference evidence="3" key="1">
    <citation type="submission" date="2022-07" db="EMBL/GenBank/DDBJ databases">
        <title>Draft genome sequence of Zalerion maritima ATCC 34329, a (micro)plastics degrading marine fungus.</title>
        <authorList>
            <person name="Paco A."/>
            <person name="Goncalves M.F.M."/>
            <person name="Rocha-Santos T.A.P."/>
            <person name="Alves A."/>
        </authorList>
    </citation>
    <scope>NUCLEOTIDE SEQUENCE</scope>
    <source>
        <strain evidence="3">ATCC 34329</strain>
    </source>
</reference>
<evidence type="ECO:0008006" key="5">
    <source>
        <dbReference type="Google" id="ProtNLM"/>
    </source>
</evidence>
<feature type="compositionally biased region" description="Low complexity" evidence="2">
    <location>
        <begin position="393"/>
        <end position="416"/>
    </location>
</feature>
<keyword evidence="1" id="KW-0175">Coiled coil</keyword>
<feature type="compositionally biased region" description="Low complexity" evidence="2">
    <location>
        <begin position="352"/>
        <end position="366"/>
    </location>
</feature>
<feature type="compositionally biased region" description="Polar residues" evidence="2">
    <location>
        <begin position="664"/>
        <end position="673"/>
    </location>
</feature>
<feature type="compositionally biased region" description="Polar residues" evidence="2">
    <location>
        <begin position="205"/>
        <end position="216"/>
    </location>
</feature>
<feature type="compositionally biased region" description="Low complexity" evidence="2">
    <location>
        <begin position="174"/>
        <end position="190"/>
    </location>
</feature>
<dbReference type="AlphaFoldDB" id="A0AAD5RZ30"/>
<feature type="compositionally biased region" description="Low complexity" evidence="2">
    <location>
        <begin position="134"/>
        <end position="143"/>
    </location>
</feature>
<dbReference type="EMBL" id="JAKWBI020000003">
    <property type="protein sequence ID" value="KAJ2907233.1"/>
    <property type="molecule type" value="Genomic_DNA"/>
</dbReference>
<evidence type="ECO:0000256" key="2">
    <source>
        <dbReference type="SAM" id="MobiDB-lite"/>
    </source>
</evidence>